<dbReference type="AlphaFoldDB" id="A0A2N3QJQ7"/>
<evidence type="ECO:0000256" key="2">
    <source>
        <dbReference type="SAM" id="Phobius"/>
    </source>
</evidence>
<feature type="domain" description="TPM" evidence="3">
    <location>
        <begin position="85"/>
        <end position="205"/>
    </location>
</feature>
<evidence type="ECO:0000313" key="5">
    <source>
        <dbReference type="Proteomes" id="UP000233727"/>
    </source>
</evidence>
<feature type="compositionally biased region" description="Basic and acidic residues" evidence="1">
    <location>
        <begin position="324"/>
        <end position="338"/>
    </location>
</feature>
<organism evidence="4 5">
    <name type="scientific">Bifidobacterium thermophilum</name>
    <dbReference type="NCBI Taxonomy" id="33905"/>
    <lineage>
        <taxon>Bacteria</taxon>
        <taxon>Bacillati</taxon>
        <taxon>Actinomycetota</taxon>
        <taxon>Actinomycetes</taxon>
        <taxon>Bifidobacteriales</taxon>
        <taxon>Bifidobacteriaceae</taxon>
        <taxon>Bifidobacterium</taxon>
    </lineage>
</organism>
<accession>A0A2N3QJQ7</accession>
<feature type="region of interest" description="Disordered" evidence="1">
    <location>
        <begin position="52"/>
        <end position="93"/>
    </location>
</feature>
<dbReference type="Gene3D" id="3.10.310.50">
    <property type="match status" value="1"/>
</dbReference>
<name>A0A2N3QJQ7_9BIFI</name>
<keyword evidence="2" id="KW-0812">Transmembrane</keyword>
<keyword evidence="2" id="KW-0472">Membrane</keyword>
<evidence type="ECO:0000313" key="4">
    <source>
        <dbReference type="EMBL" id="PKU91705.1"/>
    </source>
</evidence>
<dbReference type="Pfam" id="PF04536">
    <property type="entry name" value="TPM_phosphatase"/>
    <property type="match status" value="1"/>
</dbReference>
<feature type="compositionally biased region" description="Low complexity" evidence="1">
    <location>
        <begin position="348"/>
        <end position="359"/>
    </location>
</feature>
<feature type="compositionally biased region" description="Basic and acidic residues" evidence="1">
    <location>
        <begin position="278"/>
        <end position="294"/>
    </location>
</feature>
<reference evidence="4 5" key="1">
    <citation type="submission" date="2017-10" db="EMBL/GenBank/DDBJ databases">
        <title>Bifidobacterium genomics.</title>
        <authorList>
            <person name="Lugli G.A."/>
            <person name="Milani C."/>
            <person name="Mancabelli L."/>
        </authorList>
    </citation>
    <scope>NUCLEOTIDE SEQUENCE [LARGE SCALE GENOMIC DNA]</scope>
    <source>
        <strain evidence="4 5">1542B</strain>
    </source>
</reference>
<evidence type="ECO:0000259" key="3">
    <source>
        <dbReference type="Pfam" id="PF04536"/>
    </source>
</evidence>
<feature type="transmembrane region" description="Helical" evidence="2">
    <location>
        <begin position="220"/>
        <end position="243"/>
    </location>
</feature>
<evidence type="ECO:0000256" key="1">
    <source>
        <dbReference type="SAM" id="MobiDB-lite"/>
    </source>
</evidence>
<protein>
    <recommendedName>
        <fullName evidence="3">TPM domain-containing protein</fullName>
    </recommendedName>
</protein>
<dbReference type="Proteomes" id="UP000233727">
    <property type="component" value="Unassembled WGS sequence"/>
</dbReference>
<gene>
    <name evidence="4" type="ORF">CQR47_1042</name>
</gene>
<feature type="compositionally biased region" description="Basic residues" evidence="1">
    <location>
        <begin position="261"/>
        <end position="277"/>
    </location>
</feature>
<comment type="caution">
    <text evidence="4">The sequence shown here is derived from an EMBL/GenBank/DDBJ whole genome shotgun (WGS) entry which is preliminary data.</text>
</comment>
<dbReference type="InterPro" id="IPR007621">
    <property type="entry name" value="TPM_dom"/>
</dbReference>
<dbReference type="EMBL" id="PCGY01000013">
    <property type="protein sequence ID" value="PKU91705.1"/>
    <property type="molecule type" value="Genomic_DNA"/>
</dbReference>
<sequence length="390" mass="42013">MRFLNMSHVRTANVVKRRQPQQTAIWRQRALATLAAVFCVFAVAALPMCAEADDASSPSPSTSSSSSSSSSSDASSGATLSADITDPNNLLGENATSVTDMITKTKNEYGVSVRLLYLDSFGTKTKPTTWASTLLQSTSPSPNTVLLAVASADGNLVVAVSNNSDKWLKDQKSVDALSEAALGPLTAKKGAPDWSGSAIAMMNEIGKLKETSTSGDTKDFSIGLFVGVALLLVALVVVIIVLARNAKGAHSKGGKQDRSRKAMRRRDAKRSKQSKQGKRSERRTPSNRHSDASKHVHPSYRHTGSMIDGDPQEDPQASESEAPVENRTENRAERRPDFGDAGAEVHTSAASESDSSAVDEYLKRFSQQVAEHSQETRRQKRNARKHEQTN</sequence>
<proteinExistence type="predicted"/>
<feature type="region of interest" description="Disordered" evidence="1">
    <location>
        <begin position="248"/>
        <end position="390"/>
    </location>
</feature>
<keyword evidence="2" id="KW-1133">Transmembrane helix</keyword>
<feature type="compositionally biased region" description="Low complexity" evidence="1">
    <location>
        <begin position="55"/>
        <end position="83"/>
    </location>
</feature>